<feature type="domain" description="Peptidase M12A" evidence="9">
    <location>
        <begin position="1"/>
        <end position="154"/>
    </location>
</feature>
<evidence type="ECO:0000256" key="1">
    <source>
        <dbReference type="ARBA" id="ARBA00022536"/>
    </source>
</evidence>
<feature type="binding site" evidence="7">
    <location>
        <position position="53"/>
    </location>
    <ligand>
        <name>Zn(2+)</name>
        <dbReference type="ChEBI" id="CHEBI:29105"/>
        <note>catalytic</note>
    </ligand>
</feature>
<dbReference type="GO" id="GO:0008270">
    <property type="term" value="F:zinc ion binding"/>
    <property type="evidence" value="ECO:0007669"/>
    <property type="project" value="UniProtKB-UniRule"/>
</dbReference>
<dbReference type="WormBase" id="SRAE_X000009610">
    <property type="protein sequence ID" value="SRP04785"/>
    <property type="gene ID" value="WBGene00265651"/>
</dbReference>
<dbReference type="InterPro" id="IPR024079">
    <property type="entry name" value="MetalloPept_cat_dom_sf"/>
</dbReference>
<evidence type="ECO:0000313" key="10">
    <source>
        <dbReference type="EMBL" id="CEG06151.1"/>
    </source>
</evidence>
<dbReference type="InterPro" id="IPR000742">
    <property type="entry name" value="EGF"/>
</dbReference>
<feature type="binding site" evidence="7">
    <location>
        <position position="63"/>
    </location>
    <ligand>
        <name>Zn(2+)</name>
        <dbReference type="ChEBI" id="CHEBI:29105"/>
        <note>catalytic</note>
    </ligand>
</feature>
<comment type="cofactor">
    <cofactor evidence="7 8">
        <name>Zn(2+)</name>
        <dbReference type="ChEBI" id="CHEBI:29105"/>
    </cofactor>
    <text evidence="7 8">Binds 1 zinc ion per subunit.</text>
</comment>
<evidence type="ECO:0000256" key="7">
    <source>
        <dbReference type="PROSITE-ProRule" id="PRU01211"/>
    </source>
</evidence>
<accession>A0A090MLN8</accession>
<dbReference type="GO" id="GO:0004222">
    <property type="term" value="F:metalloendopeptidase activity"/>
    <property type="evidence" value="ECO:0007669"/>
    <property type="project" value="UniProtKB-UniRule"/>
</dbReference>
<dbReference type="PANTHER" id="PTHR10127">
    <property type="entry name" value="DISCOIDIN, CUB, EGF, LAMININ , AND ZINC METALLOPROTEASE DOMAIN CONTAINING"/>
    <property type="match status" value="1"/>
</dbReference>
<dbReference type="PRINTS" id="PR00480">
    <property type="entry name" value="ASTACIN"/>
</dbReference>
<evidence type="ECO:0000256" key="4">
    <source>
        <dbReference type="ARBA" id="ARBA00022801"/>
    </source>
</evidence>
<dbReference type="WBParaSite" id="SRAE_X000009610.1">
    <property type="protein sequence ID" value="SRAE_X000009610.1"/>
    <property type="gene ID" value="WBGene00265651"/>
</dbReference>
<evidence type="ECO:0000256" key="5">
    <source>
        <dbReference type="ARBA" id="ARBA00022833"/>
    </source>
</evidence>
<keyword evidence="1" id="KW-0245">EGF-like domain</keyword>
<protein>
    <recommendedName>
        <fullName evidence="8">Metalloendopeptidase</fullName>
        <ecNumber evidence="8">3.4.24.-</ecNumber>
    </recommendedName>
</protein>
<gene>
    <name evidence="10 12 13" type="ORF">SRAE_X000009610</name>
</gene>
<keyword evidence="5 7" id="KW-0862">Zinc</keyword>
<name>A0A090MLN8_STRRB</name>
<evidence type="ECO:0000313" key="12">
    <source>
        <dbReference type="WBParaSite" id="SRAE_X000009610.1"/>
    </source>
</evidence>
<evidence type="ECO:0000313" key="13">
    <source>
        <dbReference type="WormBase" id="SRAE_X000009610"/>
    </source>
</evidence>
<evidence type="ECO:0000256" key="3">
    <source>
        <dbReference type="ARBA" id="ARBA00022723"/>
    </source>
</evidence>
<dbReference type="SMR" id="A0A090MLN8"/>
<proteinExistence type="predicted"/>
<dbReference type="STRING" id="34506.A0A090MLN8"/>
<comment type="caution">
    <text evidence="7">Lacks conserved residue(s) required for the propagation of feature annotation.</text>
</comment>
<reference evidence="12" key="3">
    <citation type="submission" date="2020-12" db="UniProtKB">
        <authorList>
            <consortium name="WormBaseParasite"/>
        </authorList>
    </citation>
    <scope>IDENTIFICATION</scope>
</reference>
<dbReference type="InterPro" id="IPR001506">
    <property type="entry name" value="Peptidase_M12A"/>
</dbReference>
<sequence length="305" mass="34497">SCLKFIKVRRLRGPGIVYYRGDGCYSVLGKLPTGQPQPISLTPKCWVYGIVEHETLHALGLDHEMSRRDRGKYITLHLGNAFDGFGEIVGYQPSFLTYNLKYDYGSVMHYNRVSSSVNGRITISTKNVHYLKTIGQTHAASFNDIKLLNLHYCNDICKRKLNCSNHGYTDPKNCNVCRCPTFFTGKLCRQLVKSQAGCPNQELKAIAQPKTLAIRGKKSCIIRITAPLRSRIRLRINISQFTLFKVCEPFKGLEVKFLNDKSVAGARFCGLDRNKIILSEGNTVILHYRGMRPIDKVNIVYQTAN</sequence>
<dbReference type="Gene3D" id="3.40.390.10">
    <property type="entry name" value="Collagenase (Catalytic Domain)"/>
    <property type="match status" value="1"/>
</dbReference>
<dbReference type="CTD" id="36383144"/>
<keyword evidence="2 7" id="KW-0645">Protease</keyword>
<evidence type="ECO:0000256" key="6">
    <source>
        <dbReference type="ARBA" id="ARBA00023049"/>
    </source>
</evidence>
<evidence type="ECO:0000313" key="11">
    <source>
        <dbReference type="Proteomes" id="UP000035682"/>
    </source>
</evidence>
<feature type="binding site" evidence="7">
    <location>
        <position position="57"/>
    </location>
    <ligand>
        <name>Zn(2+)</name>
        <dbReference type="ChEBI" id="CHEBI:29105"/>
        <note>catalytic</note>
    </ligand>
</feature>
<feature type="non-terminal residue" evidence="10">
    <location>
        <position position="1"/>
    </location>
</feature>
<dbReference type="OrthoDB" id="291007at2759"/>
<dbReference type="InterPro" id="IPR035914">
    <property type="entry name" value="Sperma_CUB_dom_sf"/>
</dbReference>
<reference evidence="11" key="1">
    <citation type="submission" date="2014-09" db="EMBL/GenBank/DDBJ databases">
        <authorList>
            <person name="Martin A.A."/>
        </authorList>
    </citation>
    <scope>NUCLEOTIDE SEQUENCE</scope>
    <source>
        <strain evidence="11">ED321</strain>
    </source>
</reference>
<feature type="active site" evidence="7">
    <location>
        <position position="54"/>
    </location>
</feature>
<dbReference type="RefSeq" id="XP_024510894.1">
    <property type="nucleotide sequence ID" value="XM_024644399.1"/>
</dbReference>
<evidence type="ECO:0000259" key="9">
    <source>
        <dbReference type="PROSITE" id="PS51864"/>
    </source>
</evidence>
<dbReference type="GO" id="GO:0006508">
    <property type="term" value="P:proteolysis"/>
    <property type="evidence" value="ECO:0007669"/>
    <property type="project" value="UniProtKB-KW"/>
</dbReference>
<organism evidence="10">
    <name type="scientific">Strongyloides ratti</name>
    <name type="common">Parasitic roundworm</name>
    <dbReference type="NCBI Taxonomy" id="34506"/>
    <lineage>
        <taxon>Eukaryota</taxon>
        <taxon>Metazoa</taxon>
        <taxon>Ecdysozoa</taxon>
        <taxon>Nematoda</taxon>
        <taxon>Chromadorea</taxon>
        <taxon>Rhabditida</taxon>
        <taxon>Tylenchina</taxon>
        <taxon>Panagrolaimomorpha</taxon>
        <taxon>Strongyloidoidea</taxon>
        <taxon>Strongyloididae</taxon>
        <taxon>Strongyloides</taxon>
    </lineage>
</organism>
<dbReference type="AlphaFoldDB" id="A0A090MLN8"/>
<dbReference type="SUPFAM" id="SSF49854">
    <property type="entry name" value="Spermadhesin, CUB domain"/>
    <property type="match status" value="1"/>
</dbReference>
<dbReference type="Proteomes" id="UP000035682">
    <property type="component" value="Unplaced"/>
</dbReference>
<dbReference type="PANTHER" id="PTHR10127:SF780">
    <property type="entry name" value="METALLOENDOPEPTIDASE"/>
    <property type="match status" value="1"/>
</dbReference>
<reference evidence="10" key="2">
    <citation type="submission" date="2014-09" db="EMBL/GenBank/DDBJ databases">
        <authorList>
            <person name="Aslett A.Martin."/>
        </authorList>
    </citation>
    <scope>NUCLEOTIDE SEQUENCE</scope>
    <source>
        <strain evidence="10">ED321 Heterogonic</strain>
    </source>
</reference>
<keyword evidence="3 7" id="KW-0479">Metal-binding</keyword>
<evidence type="ECO:0000256" key="2">
    <source>
        <dbReference type="ARBA" id="ARBA00022670"/>
    </source>
</evidence>
<dbReference type="EC" id="3.4.24.-" evidence="8"/>
<dbReference type="PROSITE" id="PS51864">
    <property type="entry name" value="ASTACIN"/>
    <property type="match status" value="1"/>
</dbReference>
<dbReference type="EMBL" id="LN609530">
    <property type="protein sequence ID" value="CEG06151.1"/>
    <property type="molecule type" value="Genomic_DNA"/>
</dbReference>
<dbReference type="OMA" id="HYCNDIC"/>
<dbReference type="PROSITE" id="PS00022">
    <property type="entry name" value="EGF_1"/>
    <property type="match status" value="1"/>
</dbReference>
<dbReference type="SUPFAM" id="SSF55486">
    <property type="entry name" value="Metalloproteases ('zincins'), catalytic domain"/>
    <property type="match status" value="1"/>
</dbReference>
<evidence type="ECO:0000256" key="8">
    <source>
        <dbReference type="RuleBase" id="RU361183"/>
    </source>
</evidence>
<keyword evidence="4 7" id="KW-0378">Hydrolase</keyword>
<dbReference type="GeneID" id="36383144"/>
<keyword evidence="6 7" id="KW-0482">Metalloprotease</keyword>
<dbReference type="Pfam" id="PF01400">
    <property type="entry name" value="Astacin"/>
    <property type="match status" value="1"/>
</dbReference>
<keyword evidence="11" id="KW-1185">Reference proteome</keyword>